<accession>A0A9Q0PS36</accession>
<feature type="region of interest" description="Disordered" evidence="1">
    <location>
        <begin position="51"/>
        <end position="107"/>
    </location>
</feature>
<dbReference type="Proteomes" id="UP001151529">
    <property type="component" value="Chromosome 13"/>
</dbReference>
<sequence>NKGDISWAFNNKSSYDPLKLTQGNSTRFLKQNHNTSTLGSYNNTKSTDLASIIGSSKNEQTAPKFAPPPSTVVGRGRGRGRGRGGASTLRSSHAKPQSEQPSLLDLL</sequence>
<reference evidence="2" key="2">
    <citation type="journal article" date="2023" name="Int. J. Mol. Sci.">
        <title>De Novo Assembly and Annotation of 11 Diverse Shrub Willow (Salix) Genomes Reveals Novel Gene Organization in Sex-Linked Regions.</title>
        <authorList>
            <person name="Hyden B."/>
            <person name="Feng K."/>
            <person name="Yates T.B."/>
            <person name="Jawdy S."/>
            <person name="Cereghino C."/>
            <person name="Smart L.B."/>
            <person name="Muchero W."/>
        </authorList>
    </citation>
    <scope>NUCLEOTIDE SEQUENCE [LARGE SCALE GENOMIC DNA]</scope>
    <source>
        <tissue evidence="2">Shoot tip</tissue>
    </source>
</reference>
<feature type="compositionally biased region" description="Polar residues" evidence="1">
    <location>
        <begin position="51"/>
        <end position="61"/>
    </location>
</feature>
<dbReference type="EMBL" id="JAPFFL010000011">
    <property type="protein sequence ID" value="KAJ6693237.1"/>
    <property type="molecule type" value="Genomic_DNA"/>
</dbReference>
<evidence type="ECO:0000256" key="1">
    <source>
        <dbReference type="SAM" id="MobiDB-lite"/>
    </source>
</evidence>
<reference evidence="2" key="1">
    <citation type="submission" date="2022-11" db="EMBL/GenBank/DDBJ databases">
        <authorList>
            <person name="Hyden B.L."/>
            <person name="Feng K."/>
            <person name="Yates T."/>
            <person name="Jawdy S."/>
            <person name="Smart L.B."/>
            <person name="Muchero W."/>
        </authorList>
    </citation>
    <scope>NUCLEOTIDE SEQUENCE</scope>
    <source>
        <tissue evidence="2">Shoot tip</tissue>
    </source>
</reference>
<gene>
    <name evidence="2" type="ORF">OIU85_004041</name>
</gene>
<organism evidence="2 3">
    <name type="scientific">Salix viminalis</name>
    <name type="common">Common osier</name>
    <name type="synonym">Basket willow</name>
    <dbReference type="NCBI Taxonomy" id="40686"/>
    <lineage>
        <taxon>Eukaryota</taxon>
        <taxon>Viridiplantae</taxon>
        <taxon>Streptophyta</taxon>
        <taxon>Embryophyta</taxon>
        <taxon>Tracheophyta</taxon>
        <taxon>Spermatophyta</taxon>
        <taxon>Magnoliopsida</taxon>
        <taxon>eudicotyledons</taxon>
        <taxon>Gunneridae</taxon>
        <taxon>Pentapetalae</taxon>
        <taxon>rosids</taxon>
        <taxon>fabids</taxon>
        <taxon>Malpighiales</taxon>
        <taxon>Salicaceae</taxon>
        <taxon>Saliceae</taxon>
        <taxon>Salix</taxon>
    </lineage>
</organism>
<dbReference type="AlphaFoldDB" id="A0A9Q0PS36"/>
<name>A0A9Q0PS36_SALVM</name>
<comment type="caution">
    <text evidence="2">The sequence shown here is derived from an EMBL/GenBank/DDBJ whole genome shotgun (WGS) entry which is preliminary data.</text>
</comment>
<feature type="compositionally biased region" description="Polar residues" evidence="1">
    <location>
        <begin position="88"/>
        <end position="101"/>
    </location>
</feature>
<keyword evidence="3" id="KW-1185">Reference proteome</keyword>
<evidence type="ECO:0000313" key="2">
    <source>
        <dbReference type="EMBL" id="KAJ6693237.1"/>
    </source>
</evidence>
<protein>
    <submittedName>
        <fullName evidence="2">Uncharacterized protein</fullName>
    </submittedName>
</protein>
<evidence type="ECO:0000313" key="3">
    <source>
        <dbReference type="Proteomes" id="UP001151529"/>
    </source>
</evidence>
<proteinExistence type="predicted"/>
<feature type="non-terminal residue" evidence="2">
    <location>
        <position position="1"/>
    </location>
</feature>